<dbReference type="AlphaFoldDB" id="A0A1G7NFM0"/>
<name>A0A1G7NFM0_9GAMM</name>
<dbReference type="OrthoDB" id="4762357at2"/>
<keyword evidence="3" id="KW-0223">Dioxygenase</keyword>
<dbReference type="SUPFAM" id="SSF54593">
    <property type="entry name" value="Glyoxalase/Bleomycin resistance protein/Dihydroxybiphenyl dioxygenase"/>
    <property type="match status" value="1"/>
</dbReference>
<dbReference type="EMBL" id="FNBM01000004">
    <property type="protein sequence ID" value="SDF72711.1"/>
    <property type="molecule type" value="Genomic_DNA"/>
</dbReference>
<keyword evidence="3" id="KW-0560">Oxidoreductase</keyword>
<sequence length="123" mass="13470">MSAPSSQVMLYANDPVKTCAFYEQHFGFVPSEESQGVVELHHPRGGLILLVHRAAKSLKGNQARVKLVFDVENLEAFRSRALVNGLEFGPIHQAQGYGFANSKDPDGNGVSISSRVYRPRQGS</sequence>
<dbReference type="STRING" id="640205.SAMN05216381_2272"/>
<proteinExistence type="predicted"/>
<dbReference type="RefSeq" id="WP_092367886.1">
    <property type="nucleotide sequence ID" value="NZ_FNBM01000004.1"/>
</dbReference>
<dbReference type="InterPro" id="IPR004360">
    <property type="entry name" value="Glyas_Fos-R_dOase_dom"/>
</dbReference>
<evidence type="ECO:0000259" key="2">
    <source>
        <dbReference type="PROSITE" id="PS51819"/>
    </source>
</evidence>
<evidence type="ECO:0000256" key="1">
    <source>
        <dbReference type="SAM" id="MobiDB-lite"/>
    </source>
</evidence>
<dbReference type="Gene3D" id="3.10.180.10">
    <property type="entry name" value="2,3-Dihydroxybiphenyl 1,2-Dioxygenase, domain 1"/>
    <property type="match status" value="1"/>
</dbReference>
<protein>
    <submittedName>
        <fullName evidence="3">Glyoxalase/Bleomycin resistance protein/Dioxygenase superfamily protein</fullName>
    </submittedName>
</protein>
<dbReference type="GO" id="GO:0051213">
    <property type="term" value="F:dioxygenase activity"/>
    <property type="evidence" value="ECO:0007669"/>
    <property type="project" value="UniProtKB-KW"/>
</dbReference>
<dbReference type="PROSITE" id="PS51819">
    <property type="entry name" value="VOC"/>
    <property type="match status" value="1"/>
</dbReference>
<dbReference type="Proteomes" id="UP000243378">
    <property type="component" value="Unassembled WGS sequence"/>
</dbReference>
<dbReference type="Pfam" id="PF00903">
    <property type="entry name" value="Glyoxalase"/>
    <property type="match status" value="1"/>
</dbReference>
<evidence type="ECO:0000313" key="4">
    <source>
        <dbReference type="Proteomes" id="UP000243378"/>
    </source>
</evidence>
<dbReference type="InterPro" id="IPR029068">
    <property type="entry name" value="Glyas_Bleomycin-R_OHBP_Dase"/>
</dbReference>
<dbReference type="InterPro" id="IPR037523">
    <property type="entry name" value="VOC_core"/>
</dbReference>
<accession>A0A1G7NFM0</accession>
<organism evidence="3 4">
    <name type="scientific">Phytopseudomonas seleniipraecipitans</name>
    <dbReference type="NCBI Taxonomy" id="640205"/>
    <lineage>
        <taxon>Bacteria</taxon>
        <taxon>Pseudomonadati</taxon>
        <taxon>Pseudomonadota</taxon>
        <taxon>Gammaproteobacteria</taxon>
        <taxon>Pseudomonadales</taxon>
        <taxon>Pseudomonadaceae</taxon>
        <taxon>Phytopseudomonas</taxon>
    </lineage>
</organism>
<gene>
    <name evidence="3" type="ORF">SAMN05216381_2272</name>
</gene>
<evidence type="ECO:0000313" key="3">
    <source>
        <dbReference type="EMBL" id="SDF72711.1"/>
    </source>
</evidence>
<feature type="domain" description="VOC" evidence="2">
    <location>
        <begin position="4"/>
        <end position="115"/>
    </location>
</feature>
<reference evidence="3 4" key="1">
    <citation type="submission" date="2016-10" db="EMBL/GenBank/DDBJ databases">
        <authorList>
            <person name="de Groot N.N."/>
        </authorList>
    </citation>
    <scope>NUCLEOTIDE SEQUENCE [LARGE SCALE GENOMIC DNA]</scope>
    <source>
        <strain evidence="3 4">LMG 25475</strain>
    </source>
</reference>
<feature type="region of interest" description="Disordered" evidence="1">
    <location>
        <begin position="97"/>
        <end position="123"/>
    </location>
</feature>